<keyword evidence="1" id="KW-0812">Transmembrane</keyword>
<organism evidence="2 3">
    <name type="scientific">Georgenia soli</name>
    <dbReference type="NCBI Taxonomy" id="638953"/>
    <lineage>
        <taxon>Bacteria</taxon>
        <taxon>Bacillati</taxon>
        <taxon>Actinomycetota</taxon>
        <taxon>Actinomycetes</taxon>
        <taxon>Micrococcales</taxon>
        <taxon>Bogoriellaceae</taxon>
        <taxon>Georgenia</taxon>
    </lineage>
</organism>
<dbReference type="InterPro" id="IPR019681">
    <property type="entry name" value="DUF2530"/>
</dbReference>
<evidence type="ECO:0000313" key="3">
    <source>
        <dbReference type="Proteomes" id="UP000222106"/>
    </source>
</evidence>
<proteinExistence type="predicted"/>
<dbReference type="OrthoDB" id="5149277at2"/>
<dbReference type="AlphaFoldDB" id="A0A2A9ELD5"/>
<keyword evidence="3" id="KW-1185">Reference proteome</keyword>
<dbReference type="RefSeq" id="WP_098483231.1">
    <property type="nucleotide sequence ID" value="NZ_PDJI01000004.1"/>
</dbReference>
<dbReference type="Proteomes" id="UP000222106">
    <property type="component" value="Unassembled WGS sequence"/>
</dbReference>
<accession>A0A2A9ELD5</accession>
<gene>
    <name evidence="2" type="ORF">ATJ97_1560</name>
</gene>
<feature type="transmembrane region" description="Helical" evidence="1">
    <location>
        <begin position="21"/>
        <end position="45"/>
    </location>
</feature>
<sequence>MANLHLFQRRADPPPAKVNAITLTVDGTVLWGVATVVIAVLAGQGRVDENWLHVCYAGLAMGVLGVGWGFVHEHRGRRRST</sequence>
<comment type="caution">
    <text evidence="2">The sequence shown here is derived from an EMBL/GenBank/DDBJ whole genome shotgun (WGS) entry which is preliminary data.</text>
</comment>
<keyword evidence="1" id="KW-0472">Membrane</keyword>
<keyword evidence="1" id="KW-1133">Transmembrane helix</keyword>
<protein>
    <submittedName>
        <fullName evidence="2">Uncharacterized protein DUF2530</fullName>
    </submittedName>
</protein>
<evidence type="ECO:0000256" key="1">
    <source>
        <dbReference type="SAM" id="Phobius"/>
    </source>
</evidence>
<dbReference type="EMBL" id="PDJI01000004">
    <property type="protein sequence ID" value="PFG39065.1"/>
    <property type="molecule type" value="Genomic_DNA"/>
</dbReference>
<name>A0A2A9ELD5_9MICO</name>
<dbReference type="Pfam" id="PF10745">
    <property type="entry name" value="DUF2530"/>
    <property type="match status" value="1"/>
</dbReference>
<reference evidence="2 3" key="1">
    <citation type="submission" date="2017-10" db="EMBL/GenBank/DDBJ databases">
        <title>Sequencing the genomes of 1000 actinobacteria strains.</title>
        <authorList>
            <person name="Klenk H.-P."/>
        </authorList>
    </citation>
    <scope>NUCLEOTIDE SEQUENCE [LARGE SCALE GENOMIC DNA]</scope>
    <source>
        <strain evidence="2 3">DSM 21838</strain>
    </source>
</reference>
<evidence type="ECO:0000313" key="2">
    <source>
        <dbReference type="EMBL" id="PFG39065.1"/>
    </source>
</evidence>
<feature type="transmembrane region" description="Helical" evidence="1">
    <location>
        <begin position="51"/>
        <end position="71"/>
    </location>
</feature>